<organism evidence="2 3">
    <name type="scientific">Thraustotheca clavata</name>
    <dbReference type="NCBI Taxonomy" id="74557"/>
    <lineage>
        <taxon>Eukaryota</taxon>
        <taxon>Sar</taxon>
        <taxon>Stramenopiles</taxon>
        <taxon>Oomycota</taxon>
        <taxon>Saprolegniomycetes</taxon>
        <taxon>Saprolegniales</taxon>
        <taxon>Achlyaceae</taxon>
        <taxon>Thraustotheca</taxon>
    </lineage>
</organism>
<dbReference type="PROSITE" id="PS50195">
    <property type="entry name" value="PX"/>
    <property type="match status" value="1"/>
</dbReference>
<keyword evidence="3" id="KW-1185">Reference proteome</keyword>
<accession>A0A1V9ZBP5</accession>
<evidence type="ECO:0000313" key="3">
    <source>
        <dbReference type="Proteomes" id="UP000243217"/>
    </source>
</evidence>
<gene>
    <name evidence="2" type="ORF">THRCLA_07972</name>
</gene>
<feature type="domain" description="PX" evidence="1">
    <location>
        <begin position="22"/>
        <end position="156"/>
    </location>
</feature>
<dbReference type="GO" id="GO:0035091">
    <property type="term" value="F:phosphatidylinositol binding"/>
    <property type="evidence" value="ECO:0007669"/>
    <property type="project" value="InterPro"/>
</dbReference>
<dbReference type="Gene3D" id="3.30.1520.10">
    <property type="entry name" value="Phox-like domain"/>
    <property type="match status" value="1"/>
</dbReference>
<dbReference type="OrthoDB" id="62890at2759"/>
<reference evidence="2 3" key="1">
    <citation type="journal article" date="2014" name="Genome Biol. Evol.">
        <title>The secreted proteins of Achlya hypogyna and Thraustotheca clavata identify the ancestral oomycete secretome and reveal gene acquisitions by horizontal gene transfer.</title>
        <authorList>
            <person name="Misner I."/>
            <person name="Blouin N."/>
            <person name="Leonard G."/>
            <person name="Richards T.A."/>
            <person name="Lane C.E."/>
        </authorList>
    </citation>
    <scope>NUCLEOTIDE SEQUENCE [LARGE SCALE GENOMIC DNA]</scope>
    <source>
        <strain evidence="2 3">ATCC 34112</strain>
    </source>
</reference>
<proteinExistence type="predicted"/>
<sequence>MIRHGRWHVKLDEKKELPAKPIKTMKGVLIHRVIAHSRTDFIEYELVIEESRTGKIWDINRRYSVFAELREDIDELFDAPHCHYCKNMLFKLRQLAFPEKKIFHTEQVIQTRTVVLQAYIEALLKLMTNSFHRNCTLVACQAHGLLSRFLTQGRIRHVNITSKDMPQAMIPCLLRQMQVSQRTKRPGGLEPIKELALAC</sequence>
<comment type="caution">
    <text evidence="2">The sequence shown here is derived from an EMBL/GenBank/DDBJ whole genome shotgun (WGS) entry which is preliminary data.</text>
</comment>
<dbReference type="Proteomes" id="UP000243217">
    <property type="component" value="Unassembled WGS sequence"/>
</dbReference>
<protein>
    <recommendedName>
        <fullName evidence="1">PX domain-containing protein</fullName>
    </recommendedName>
</protein>
<evidence type="ECO:0000259" key="1">
    <source>
        <dbReference type="PROSITE" id="PS50195"/>
    </source>
</evidence>
<name>A0A1V9ZBP5_9STRA</name>
<dbReference type="AlphaFoldDB" id="A0A1V9ZBP5"/>
<dbReference type="InterPro" id="IPR001683">
    <property type="entry name" value="PX_dom"/>
</dbReference>
<dbReference type="InterPro" id="IPR036871">
    <property type="entry name" value="PX_dom_sf"/>
</dbReference>
<dbReference type="SUPFAM" id="SSF64268">
    <property type="entry name" value="PX domain"/>
    <property type="match status" value="1"/>
</dbReference>
<dbReference type="Pfam" id="PF00787">
    <property type="entry name" value="PX"/>
    <property type="match status" value="1"/>
</dbReference>
<dbReference type="EMBL" id="JNBS01002133">
    <property type="protein sequence ID" value="OQR95331.1"/>
    <property type="molecule type" value="Genomic_DNA"/>
</dbReference>
<evidence type="ECO:0000313" key="2">
    <source>
        <dbReference type="EMBL" id="OQR95331.1"/>
    </source>
</evidence>